<feature type="region of interest" description="Disordered" evidence="8">
    <location>
        <begin position="625"/>
        <end position="684"/>
    </location>
</feature>
<feature type="region of interest" description="Disordered" evidence="8">
    <location>
        <begin position="1"/>
        <end position="81"/>
    </location>
</feature>
<feature type="compositionally biased region" description="Basic and acidic residues" evidence="8">
    <location>
        <begin position="465"/>
        <end position="475"/>
    </location>
</feature>
<evidence type="ECO:0000256" key="7">
    <source>
        <dbReference type="PROSITE-ProRule" id="PRU00385"/>
    </source>
</evidence>
<dbReference type="EMBL" id="CAKKLH010000300">
    <property type="protein sequence ID" value="CAH0110172.1"/>
    <property type="molecule type" value="Genomic_DNA"/>
</dbReference>
<dbReference type="InterPro" id="IPR012315">
    <property type="entry name" value="KASH"/>
</dbReference>
<feature type="region of interest" description="Disordered" evidence="8">
    <location>
        <begin position="847"/>
        <end position="869"/>
    </location>
</feature>
<organism evidence="10 11">
    <name type="scientific">Daphnia galeata</name>
    <dbReference type="NCBI Taxonomy" id="27404"/>
    <lineage>
        <taxon>Eukaryota</taxon>
        <taxon>Metazoa</taxon>
        <taxon>Ecdysozoa</taxon>
        <taxon>Arthropoda</taxon>
        <taxon>Crustacea</taxon>
        <taxon>Branchiopoda</taxon>
        <taxon>Diplostraca</taxon>
        <taxon>Cladocera</taxon>
        <taxon>Anomopoda</taxon>
        <taxon>Daphniidae</taxon>
        <taxon>Daphnia</taxon>
    </lineage>
</organism>
<dbReference type="GO" id="GO:0031965">
    <property type="term" value="C:nuclear membrane"/>
    <property type="evidence" value="ECO:0007669"/>
    <property type="project" value="UniProtKB-SubCell"/>
</dbReference>
<feature type="compositionally biased region" description="Basic and acidic residues" evidence="8">
    <location>
        <begin position="40"/>
        <end position="49"/>
    </location>
</feature>
<feature type="compositionally biased region" description="Low complexity" evidence="8">
    <location>
        <begin position="780"/>
        <end position="800"/>
    </location>
</feature>
<dbReference type="PANTHER" id="PTHR21524">
    <property type="entry name" value="SPECTRIN REPEAT CONTAINING NUCLEAR ENVELOPE PROTEIN 2"/>
    <property type="match status" value="1"/>
</dbReference>
<dbReference type="GO" id="GO:0007097">
    <property type="term" value="P:nuclear migration"/>
    <property type="evidence" value="ECO:0007669"/>
    <property type="project" value="TreeGrafter"/>
</dbReference>
<gene>
    <name evidence="10" type="ORF">DGAL_LOCUS13673</name>
</gene>
<accession>A0A8J2S454</accession>
<dbReference type="GO" id="GO:0006997">
    <property type="term" value="P:nucleus organization"/>
    <property type="evidence" value="ECO:0007669"/>
    <property type="project" value="TreeGrafter"/>
</dbReference>
<keyword evidence="11" id="KW-1185">Reference proteome</keyword>
<feature type="compositionally biased region" description="Polar residues" evidence="8">
    <location>
        <begin position="672"/>
        <end position="684"/>
    </location>
</feature>
<protein>
    <recommendedName>
        <fullName evidence="9">KASH domain-containing protein</fullName>
    </recommendedName>
</protein>
<feature type="topological domain" description="Perinuclear space" evidence="7">
    <location>
        <begin position="1514"/>
        <end position="1539"/>
    </location>
</feature>
<dbReference type="PROSITE" id="PS51049">
    <property type="entry name" value="KASH"/>
    <property type="match status" value="1"/>
</dbReference>
<feature type="compositionally biased region" description="Low complexity" evidence="8">
    <location>
        <begin position="907"/>
        <end position="916"/>
    </location>
</feature>
<dbReference type="Pfam" id="PF10541">
    <property type="entry name" value="KASH"/>
    <property type="match status" value="1"/>
</dbReference>
<dbReference type="SMART" id="SM01249">
    <property type="entry name" value="KASH"/>
    <property type="match status" value="1"/>
</dbReference>
<evidence type="ECO:0000313" key="11">
    <source>
        <dbReference type="Proteomes" id="UP000789390"/>
    </source>
</evidence>
<feature type="domain" description="KASH" evidence="9">
    <location>
        <begin position="1484"/>
        <end position="1539"/>
    </location>
</feature>
<evidence type="ECO:0000256" key="1">
    <source>
        <dbReference type="ARBA" id="ARBA00004126"/>
    </source>
</evidence>
<dbReference type="GO" id="GO:0007010">
    <property type="term" value="P:cytoskeleton organization"/>
    <property type="evidence" value="ECO:0007669"/>
    <property type="project" value="TreeGrafter"/>
</dbReference>
<sequence>MSTPNGFRDGDQTPSAGLQPTAKAATAWHHQSGNDPLEDVFLKPMEKPWRSPPTNGGQLNSTSNPLPMQMTSSTPLHLSPGVALSPSNMSAATTRMSLDLFHKNAFKYQMEQPSRPSLTTDFALSALKNSFSMSSLSHTCHPGGAGTPSTDTPPSAILQTPDVTARLKWERPFNSLTRLKERGVGRVQWRRSFGASPLNVKEDVATLNVSGSAGQNNGNADWLGNADYTFLMSCDLIESCRSLNGEMSWDNGDLDMEHLRMAEMSARSTGTNNQSVAVGCQTDAEVTIPDLQLQLQLLREWLKRMENKVPKLVLRPKWTRETLDRRIVDYKRLKREIDGHSAEFGAACQRCASWNPKLGRLLENRYHRLLLRILEWTYHLEALAKKPPEFWNGRRAAISSPESEVGLPRKQARLDDSSPSHINHKAGQVDEQAGEMRQSNAEGGLSPPLPAAVPVSSRTNMGVYEFKHPDTDSENSRPQNAPIVEEDVKGSARKRSNLSDGALVRSNDSSENEWIYSPNTSGRVADEIDGHELTVRKKLSFESEEDNDSSSKSWYQYSSDSDWLQSGAIELDEASELEESLLAPPSGPADVPEESEHKVDAIGRVYNKEKVHKLVTEAEQMVSLSGEACRSKNRKPEARYSNPEVVHNSECDASSELTSEGETDEEEVQETPGSSGRRSATLNRTFLVPGSTDVAEASSVVMRTRQRIKPQRPLSFSGLSGTLGALSNSADGASARWAASETALNHLSSSPAHSPCLSGSRPLMCHASTQKDRLSPSTEGLGSSLAALSSSGSASAGGVRQRQRRHSARLRNMMSLSRRGDLDAQIFLGANDSNCVTLQSSRLSASAASASSSGESSSAGAGSQRSRRIVKSSTLTRIVDATVPLPIVTGPLVNAQSSPLKPPPPSTNSSPRSAPSDGELCLGHVDETSNFSEQAWDNYVDRYASEAYSEDPPDAESARRLLEFGEDYRNDLDSLSDCPSSLSADLRGFRPHHLPKRSPPKRPKGFGMADRSALTELRLLDSDSDVDDLVHVVETSASQFTIALNTLHKVVNTNRLEPSQYVSKRKLNRMFCFVAALDGFTSCLLTHATDNQSRLPGNWKWHQRPFSMTSHLLKLPWLNSILWLNQPFRYRETFQQAELLATCRTNLQCLQTILSHLKMSADEHALKPVRDLIDKWAQLDAEVAPLLQDGLQQRQLQQQVQSVRNKLVELEGLVLAVGVDGDFQLNLNKIHQIKAQIDAEKESLLQVNVEVHSCMVQQPSTEDGFNLKEDVSGLYQMWEALVGKVSEKEALLEDAERTWKEFQELLLNLKAEIAADQKKVRSYIDSQNNDPSQSAPDAALDPVQSSNWMENWSSIQMSVQCDSGISSGSDGEFISLGEREKRLHSLRQLARKLETALAPGNAALTRINRTLDQTQQDLILLHSQLSQLPQPTQPEKVLPTSNTLIPPPPVKEISVQTDPLLVPKKKQRRAGAVASTASACHSAVPYWWRIVRAALPFHLALIALLLAACVMEPSCCNYLNTFGSSLVPKLSYLGGPPPI</sequence>
<feature type="compositionally biased region" description="Low complexity" evidence="8">
    <location>
        <begin position="847"/>
        <end position="864"/>
    </location>
</feature>
<keyword evidence="3 7" id="KW-0812">Transmembrane</keyword>
<feature type="topological domain" description="Cytoplasmic" evidence="7">
    <location>
        <begin position="1"/>
        <end position="1492"/>
    </location>
</feature>
<evidence type="ECO:0000256" key="2">
    <source>
        <dbReference type="ARBA" id="ARBA00008619"/>
    </source>
</evidence>
<feature type="region of interest" description="Disordered" evidence="8">
    <location>
        <begin position="401"/>
        <end position="523"/>
    </location>
</feature>
<dbReference type="GO" id="GO:0019894">
    <property type="term" value="F:kinesin binding"/>
    <property type="evidence" value="ECO:0007669"/>
    <property type="project" value="TreeGrafter"/>
</dbReference>
<feature type="region of interest" description="Disordered" evidence="8">
    <location>
        <begin position="890"/>
        <end position="922"/>
    </location>
</feature>
<keyword evidence="5 7" id="KW-0472">Membrane</keyword>
<dbReference type="PANTHER" id="PTHR21524:SF5">
    <property type="entry name" value="SPECTRIN REPEAT CONTAINING NUCLEAR ENVELOPE PROTEIN 2"/>
    <property type="match status" value="1"/>
</dbReference>
<reference evidence="10" key="1">
    <citation type="submission" date="2021-11" db="EMBL/GenBank/DDBJ databases">
        <authorList>
            <person name="Schell T."/>
        </authorList>
    </citation>
    <scope>NUCLEOTIDE SEQUENCE</scope>
    <source>
        <strain evidence="10">M5</strain>
    </source>
</reference>
<keyword evidence="6" id="KW-0539">Nucleus</keyword>
<comment type="caution">
    <text evidence="10">The sequence shown here is derived from an EMBL/GenBank/DDBJ whole genome shotgun (WGS) entry which is preliminary data.</text>
</comment>
<name>A0A8J2S454_9CRUS</name>
<evidence type="ECO:0000256" key="3">
    <source>
        <dbReference type="ARBA" id="ARBA00022692"/>
    </source>
</evidence>
<feature type="region of interest" description="Disordered" evidence="8">
    <location>
        <begin position="986"/>
        <end position="1008"/>
    </location>
</feature>
<evidence type="ECO:0000256" key="5">
    <source>
        <dbReference type="ARBA" id="ARBA00023136"/>
    </source>
</evidence>
<feature type="compositionally biased region" description="Acidic residues" evidence="8">
    <location>
        <begin position="659"/>
        <end position="669"/>
    </location>
</feature>
<proteinExistence type="inferred from homology"/>
<evidence type="ECO:0000256" key="8">
    <source>
        <dbReference type="SAM" id="MobiDB-lite"/>
    </source>
</evidence>
<dbReference type="OrthoDB" id="10041151at2759"/>
<feature type="compositionally biased region" description="Polar residues" evidence="8">
    <location>
        <begin position="52"/>
        <end position="76"/>
    </location>
</feature>
<comment type="subcellular location">
    <subcellularLocation>
        <location evidence="1">Nucleus membrane</location>
    </subcellularLocation>
</comment>
<evidence type="ECO:0000256" key="6">
    <source>
        <dbReference type="ARBA" id="ARBA00023242"/>
    </source>
</evidence>
<evidence type="ECO:0000256" key="4">
    <source>
        <dbReference type="ARBA" id="ARBA00022989"/>
    </source>
</evidence>
<feature type="region of interest" description="Disordered" evidence="8">
    <location>
        <begin position="768"/>
        <end position="814"/>
    </location>
</feature>
<evidence type="ECO:0000313" key="10">
    <source>
        <dbReference type="EMBL" id="CAH0110172.1"/>
    </source>
</evidence>
<feature type="compositionally biased region" description="Basic residues" evidence="8">
    <location>
        <begin position="989"/>
        <end position="1004"/>
    </location>
</feature>
<keyword evidence="4" id="KW-1133">Transmembrane helix</keyword>
<comment type="similarity">
    <text evidence="2">Belongs to the nesprin family.</text>
</comment>
<evidence type="ECO:0000259" key="9">
    <source>
        <dbReference type="PROSITE" id="PS51049"/>
    </source>
</evidence>
<dbReference type="GO" id="GO:0048471">
    <property type="term" value="C:perinuclear region of cytoplasm"/>
    <property type="evidence" value="ECO:0007669"/>
    <property type="project" value="TreeGrafter"/>
</dbReference>
<dbReference type="Proteomes" id="UP000789390">
    <property type="component" value="Unassembled WGS sequence"/>
</dbReference>